<reference evidence="1" key="1">
    <citation type="submission" date="2019-08" db="EMBL/GenBank/DDBJ databases">
        <authorList>
            <person name="Kucharzyk K."/>
            <person name="Murdoch R.W."/>
            <person name="Higgins S."/>
            <person name="Loffler F."/>
        </authorList>
    </citation>
    <scope>NUCLEOTIDE SEQUENCE</scope>
</reference>
<protein>
    <submittedName>
        <fullName evidence="1">Uncharacterized protein</fullName>
    </submittedName>
</protein>
<evidence type="ECO:0000313" key="1">
    <source>
        <dbReference type="EMBL" id="MPN37440.1"/>
    </source>
</evidence>
<comment type="caution">
    <text evidence="1">The sequence shown here is derived from an EMBL/GenBank/DDBJ whole genome shotgun (WGS) entry which is preliminary data.</text>
</comment>
<dbReference type="EMBL" id="VSSQ01092094">
    <property type="protein sequence ID" value="MPN37440.1"/>
    <property type="molecule type" value="Genomic_DNA"/>
</dbReference>
<gene>
    <name evidence="1" type="ORF">SDC9_184958</name>
</gene>
<dbReference type="AlphaFoldDB" id="A0A645HFC4"/>
<sequence length="121" mass="13546">MRQSITGDYGHIIGRGIVTFGGQTIGVDKMGILQAQFIYSGIHLIYKILEGPFQKLGQGNTGIISRTCGYSDHHLFIRHRLAWFQIDLRSSHFPGILAGYNLVAKVCFPFLQGFYAQCQSH</sequence>
<proteinExistence type="predicted"/>
<name>A0A645HFC4_9ZZZZ</name>
<accession>A0A645HFC4</accession>
<organism evidence="1">
    <name type="scientific">bioreactor metagenome</name>
    <dbReference type="NCBI Taxonomy" id="1076179"/>
    <lineage>
        <taxon>unclassified sequences</taxon>
        <taxon>metagenomes</taxon>
        <taxon>ecological metagenomes</taxon>
    </lineage>
</organism>